<dbReference type="Proteomes" id="UP001146670">
    <property type="component" value="Unassembled WGS sequence"/>
</dbReference>
<feature type="binding site" evidence="11">
    <location>
        <position position="47"/>
    </location>
    <ligand>
        <name>substrate</name>
    </ligand>
</feature>
<comment type="function">
    <text evidence="11">Catalyzes the phosphorylation of the hydroxyl group of 4-methyl-5-beta-hydroxyethylthiazole (THZ).</text>
</comment>
<dbReference type="RefSeq" id="WP_268751825.1">
    <property type="nucleotide sequence ID" value="NZ_JAPRFQ010000001.1"/>
</dbReference>
<dbReference type="Pfam" id="PF02110">
    <property type="entry name" value="HK"/>
    <property type="match status" value="1"/>
</dbReference>
<name>A0A9X3FMX7_9LACT</name>
<dbReference type="CDD" id="cd01170">
    <property type="entry name" value="THZ_kinase"/>
    <property type="match status" value="1"/>
</dbReference>
<keyword evidence="13" id="KW-1185">Reference proteome</keyword>
<dbReference type="Gene3D" id="3.40.1190.20">
    <property type="match status" value="1"/>
</dbReference>
<feature type="binding site" evidence="11">
    <location>
        <position position="203"/>
    </location>
    <ligand>
        <name>substrate</name>
    </ligand>
</feature>
<comment type="catalytic activity">
    <reaction evidence="1 11">
        <text>5-(2-hydroxyethyl)-4-methylthiazole + ATP = 4-methyl-5-(2-phosphooxyethyl)-thiazole + ADP + H(+)</text>
        <dbReference type="Rhea" id="RHEA:24212"/>
        <dbReference type="ChEBI" id="CHEBI:15378"/>
        <dbReference type="ChEBI" id="CHEBI:17957"/>
        <dbReference type="ChEBI" id="CHEBI:30616"/>
        <dbReference type="ChEBI" id="CHEBI:58296"/>
        <dbReference type="ChEBI" id="CHEBI:456216"/>
        <dbReference type="EC" id="2.7.1.50"/>
    </reaction>
</comment>
<comment type="similarity">
    <text evidence="11">Belongs to the Thz kinase family.</text>
</comment>
<keyword evidence="5 11" id="KW-0479">Metal-binding</keyword>
<feature type="binding site" evidence="11">
    <location>
        <position position="176"/>
    </location>
    <ligand>
        <name>ATP</name>
        <dbReference type="ChEBI" id="CHEBI:30616"/>
    </ligand>
</feature>
<dbReference type="GO" id="GO:0004417">
    <property type="term" value="F:hydroxyethylthiazole kinase activity"/>
    <property type="evidence" value="ECO:0007669"/>
    <property type="project" value="UniProtKB-UniRule"/>
</dbReference>
<dbReference type="InterPro" id="IPR029056">
    <property type="entry name" value="Ribokinase-like"/>
</dbReference>
<dbReference type="EC" id="2.7.1.50" evidence="11"/>
<dbReference type="SUPFAM" id="SSF53613">
    <property type="entry name" value="Ribokinase-like"/>
    <property type="match status" value="1"/>
</dbReference>
<accession>A0A9X3FMX7</accession>
<evidence type="ECO:0000256" key="2">
    <source>
        <dbReference type="ARBA" id="ARBA00001946"/>
    </source>
</evidence>
<evidence type="ECO:0000256" key="4">
    <source>
        <dbReference type="ARBA" id="ARBA00022679"/>
    </source>
</evidence>
<keyword evidence="6 11" id="KW-0547">Nucleotide-binding</keyword>
<keyword evidence="10 11" id="KW-0784">Thiamine biosynthesis</keyword>
<keyword evidence="8 11" id="KW-0067">ATP-binding</keyword>
<evidence type="ECO:0000256" key="3">
    <source>
        <dbReference type="ARBA" id="ARBA00004868"/>
    </source>
</evidence>
<gene>
    <name evidence="11" type="primary">thiM</name>
    <name evidence="12" type="ORF">OW157_02860</name>
</gene>
<evidence type="ECO:0000256" key="7">
    <source>
        <dbReference type="ARBA" id="ARBA00022777"/>
    </source>
</evidence>
<comment type="pathway">
    <text evidence="3 11">Cofactor biosynthesis; thiamine diphosphate biosynthesis; 4-methyl-5-(2-phosphoethyl)-thiazole from 5-(2-hydroxyethyl)-4-methylthiazole: step 1/1.</text>
</comment>
<evidence type="ECO:0000256" key="11">
    <source>
        <dbReference type="HAMAP-Rule" id="MF_00228"/>
    </source>
</evidence>
<evidence type="ECO:0000313" key="13">
    <source>
        <dbReference type="Proteomes" id="UP001146670"/>
    </source>
</evidence>
<evidence type="ECO:0000256" key="1">
    <source>
        <dbReference type="ARBA" id="ARBA00001771"/>
    </source>
</evidence>
<keyword evidence="4 11" id="KW-0808">Transferase</keyword>
<dbReference type="AlphaFoldDB" id="A0A9X3FMX7"/>
<dbReference type="PIRSF" id="PIRSF000513">
    <property type="entry name" value="Thz_kinase"/>
    <property type="match status" value="1"/>
</dbReference>
<dbReference type="GO" id="GO:0000287">
    <property type="term" value="F:magnesium ion binding"/>
    <property type="evidence" value="ECO:0007669"/>
    <property type="project" value="UniProtKB-UniRule"/>
</dbReference>
<dbReference type="EMBL" id="JAPRFR010000001">
    <property type="protein sequence ID" value="MCZ0725507.1"/>
    <property type="molecule type" value="Genomic_DNA"/>
</dbReference>
<dbReference type="InterPro" id="IPR000417">
    <property type="entry name" value="Hyethyz_kinase"/>
</dbReference>
<dbReference type="GO" id="GO:0009228">
    <property type="term" value="P:thiamine biosynthetic process"/>
    <property type="evidence" value="ECO:0007669"/>
    <property type="project" value="UniProtKB-KW"/>
</dbReference>
<evidence type="ECO:0000256" key="10">
    <source>
        <dbReference type="ARBA" id="ARBA00022977"/>
    </source>
</evidence>
<feature type="binding site" evidence="11">
    <location>
        <position position="122"/>
    </location>
    <ligand>
        <name>ATP</name>
        <dbReference type="ChEBI" id="CHEBI:30616"/>
    </ligand>
</feature>
<dbReference type="PRINTS" id="PR01099">
    <property type="entry name" value="HYETHTZKNASE"/>
</dbReference>
<evidence type="ECO:0000313" key="12">
    <source>
        <dbReference type="EMBL" id="MCZ0725507.1"/>
    </source>
</evidence>
<protein>
    <recommendedName>
        <fullName evidence="11">Hydroxyethylthiazole kinase</fullName>
        <ecNumber evidence="11">2.7.1.50</ecNumber>
    </recommendedName>
    <alternativeName>
        <fullName evidence="11">4-methyl-5-beta-hydroxyethylthiazole kinase</fullName>
        <shortName evidence="11">TH kinase</shortName>
        <shortName evidence="11">Thz kinase</shortName>
    </alternativeName>
</protein>
<evidence type="ECO:0000256" key="6">
    <source>
        <dbReference type="ARBA" id="ARBA00022741"/>
    </source>
</evidence>
<evidence type="ECO:0000256" key="8">
    <source>
        <dbReference type="ARBA" id="ARBA00022840"/>
    </source>
</evidence>
<evidence type="ECO:0000256" key="5">
    <source>
        <dbReference type="ARBA" id="ARBA00022723"/>
    </source>
</evidence>
<keyword evidence="7 11" id="KW-0418">Kinase</keyword>
<evidence type="ECO:0000256" key="9">
    <source>
        <dbReference type="ARBA" id="ARBA00022842"/>
    </source>
</evidence>
<sequence length="277" mass="29390">MPNYQAEIAACSQAVRDKMPFTPSITNVVTVNLVANAQIAVGGRPAMLYLADEGINMVQACDSFYINLGTLFPSHREAVQETIASLQASHKAWVLDPVGLGKGADHNALIAYIKDHPATIIKANASEIMTLAQTWGLISQETEQNYVGVDSRHEVNQAQAAALALARHSGGVVVVTGQSDLVTDGNRMLYSLGGSDWMEKITGAGCILGGVMAVYAAVAQDPFIAALTAINAFNLAGKQADGAKGPASFQTQFIDRLYQNSAREVSQIPVIEQGEED</sequence>
<reference evidence="12" key="1">
    <citation type="submission" date="2022-12" db="EMBL/GenBank/DDBJ databases">
        <title>Description and comparative metabolic analysis of Aerococcus sp. nov., isolated from the feces of a pig.</title>
        <authorList>
            <person name="Chang Y.-H."/>
        </authorList>
    </citation>
    <scope>NUCLEOTIDE SEQUENCE</scope>
    <source>
        <strain evidence="12">YH-aer222</strain>
    </source>
</reference>
<organism evidence="12 13">
    <name type="scientific">Aerococcus kribbianus</name>
    <dbReference type="NCBI Taxonomy" id="2999064"/>
    <lineage>
        <taxon>Bacteria</taxon>
        <taxon>Bacillati</taxon>
        <taxon>Bacillota</taxon>
        <taxon>Bacilli</taxon>
        <taxon>Lactobacillales</taxon>
        <taxon>Aerococcaceae</taxon>
        <taxon>Aerococcus</taxon>
    </lineage>
</organism>
<dbReference type="GO" id="GO:0005524">
    <property type="term" value="F:ATP binding"/>
    <property type="evidence" value="ECO:0007669"/>
    <property type="project" value="UniProtKB-UniRule"/>
</dbReference>
<comment type="cofactor">
    <cofactor evidence="2 11">
        <name>Mg(2+)</name>
        <dbReference type="ChEBI" id="CHEBI:18420"/>
    </cofactor>
</comment>
<keyword evidence="9 11" id="KW-0460">Magnesium</keyword>
<proteinExistence type="inferred from homology"/>
<comment type="caution">
    <text evidence="12">The sequence shown here is derived from an EMBL/GenBank/DDBJ whole genome shotgun (WGS) entry which is preliminary data.</text>
</comment>
<dbReference type="GO" id="GO:0009229">
    <property type="term" value="P:thiamine diphosphate biosynthetic process"/>
    <property type="evidence" value="ECO:0007669"/>
    <property type="project" value="UniProtKB-UniRule"/>
</dbReference>
<dbReference type="HAMAP" id="MF_00228">
    <property type="entry name" value="Thz_kinase"/>
    <property type="match status" value="1"/>
</dbReference>